<dbReference type="PANTHER" id="PTHR47473:SF1">
    <property type="entry name" value="METHYLTRANSFERASE DOMAIN-CONTAINING PROTEIN"/>
    <property type="match status" value="1"/>
</dbReference>
<dbReference type="InterPro" id="IPR021829">
    <property type="entry name" value="DUF3419"/>
</dbReference>
<evidence type="ECO:0000256" key="2">
    <source>
        <dbReference type="SAM" id="Phobius"/>
    </source>
</evidence>
<comment type="caution">
    <text evidence="3">The sequence shown here is derived from an EMBL/GenBank/DDBJ whole genome shotgun (WGS) entry which is preliminary data.</text>
</comment>
<dbReference type="Pfam" id="PF13489">
    <property type="entry name" value="Methyltransf_23"/>
    <property type="match status" value="1"/>
</dbReference>
<dbReference type="Proteomes" id="UP001342314">
    <property type="component" value="Unassembled WGS sequence"/>
</dbReference>
<dbReference type="AlphaFoldDB" id="A0AAV5GL95"/>
<dbReference type="SUPFAM" id="SSF53335">
    <property type="entry name" value="S-adenosyl-L-methionine-dependent methyltransferases"/>
    <property type="match status" value="1"/>
</dbReference>
<dbReference type="EMBL" id="BQKY01000008">
    <property type="protein sequence ID" value="GJN90988.1"/>
    <property type="molecule type" value="Genomic_DNA"/>
</dbReference>
<keyword evidence="2" id="KW-0812">Transmembrane</keyword>
<evidence type="ECO:0000313" key="4">
    <source>
        <dbReference type="Proteomes" id="UP001342314"/>
    </source>
</evidence>
<keyword evidence="2" id="KW-1133">Transmembrane helix</keyword>
<dbReference type="Pfam" id="PF11899">
    <property type="entry name" value="DUF3419"/>
    <property type="match status" value="1"/>
</dbReference>
<evidence type="ECO:0000256" key="1">
    <source>
        <dbReference type="SAM" id="MobiDB-lite"/>
    </source>
</evidence>
<dbReference type="InterPro" id="IPR029063">
    <property type="entry name" value="SAM-dependent_MTases_sf"/>
</dbReference>
<dbReference type="CDD" id="cd02440">
    <property type="entry name" value="AdoMet_MTases"/>
    <property type="match status" value="1"/>
</dbReference>
<dbReference type="PANTHER" id="PTHR47473">
    <property type="entry name" value="BTA1P"/>
    <property type="match status" value="1"/>
</dbReference>
<keyword evidence="2" id="KW-0472">Membrane</keyword>
<proteinExistence type="predicted"/>
<organism evidence="3 4">
    <name type="scientific">Rhodotorula paludigena</name>
    <dbReference type="NCBI Taxonomy" id="86838"/>
    <lineage>
        <taxon>Eukaryota</taxon>
        <taxon>Fungi</taxon>
        <taxon>Dikarya</taxon>
        <taxon>Basidiomycota</taxon>
        <taxon>Pucciniomycotina</taxon>
        <taxon>Microbotryomycetes</taxon>
        <taxon>Sporidiobolales</taxon>
        <taxon>Sporidiobolaceae</taxon>
        <taxon>Rhodotorula</taxon>
    </lineage>
</organism>
<evidence type="ECO:0000313" key="3">
    <source>
        <dbReference type="EMBL" id="GJN90988.1"/>
    </source>
</evidence>
<accession>A0AAV5GL95</accession>
<protein>
    <recommendedName>
        <fullName evidence="5">Betaine lipid synthase</fullName>
    </recommendedName>
</protein>
<sequence>MATKALSLGAAGALALYFRPLRDHLTTYTQHPSASAWLLGSAIVLVAISAYASQLLIAVQFAWSCFFAPLGKNASQQGRLDRFYQGQAAIYDKTRAKLLRGRTTMLKLSAAHLKEQRRRNPNKRLVWLDIGGGTGWNVEEMDKYFPIRDFDAVYVLDLCGPLLEVSRKRFEARGWKKVHCLLQDATHFVLPEWDHTGLDGETGGLDFVTMSYSLSMMPDHLNLLDRVDRFLNPSGLFAVADFYVSARETTSVAGVIGDVASRQCSYWTRLFWLHWFELDHVDLHPSRRQYLEHRFATIKSYNARNGFILPGLISIPYYVSLHTSRRIDTSQANQAYEVDAGNTISASPSPLLMPTVSRQNSTADIPDLALGLSAALSRTRSRSSAAATKRPLKRTNSRSSEQSDSFRIDIAPELQLSSFHYGFRHHRVPFIDDPVHREFRDCLYHFAWEDPRVDVQHLKLTKDDAVMCITSGGENAMHYAIHSQPRRIHTVDMNPCQGHLMELKLAGIMALEYEEYWQLFGEGKHPNFRDLLDNKLSPFLTSHAYQYWRSREHYFDVNFYMRGYSGHALRLARWALFFAGVAKSTAKMCAAKDIVEQRRLWNTKIRPVLLSGVLTKIFFANPMFMWNALGVPMNQAKVFLKETSVSQFAADTFDPVALNTSIAQDNYFYQLCLQGKYTKDSCPEFLTRKGFEALKKNNAAALDCFRLHTDSINNVMRRLGPDSLTVAIIMDLQDWFDNTVEDPPAPGLSKKCELTSTIRTLHTALKPGGRVFFRSAGQEPWYLELYRREGFKVECVHKRPIGGKEPIDRVNMYASFYKCTKL</sequence>
<name>A0AAV5GL95_9BASI</name>
<keyword evidence="4" id="KW-1185">Reference proteome</keyword>
<feature type="transmembrane region" description="Helical" evidence="2">
    <location>
        <begin position="36"/>
        <end position="63"/>
    </location>
</feature>
<feature type="region of interest" description="Disordered" evidence="1">
    <location>
        <begin position="381"/>
        <end position="404"/>
    </location>
</feature>
<gene>
    <name evidence="3" type="ORF">Rhopal_004002-T1</name>
</gene>
<dbReference type="Gene3D" id="3.40.50.150">
    <property type="entry name" value="Vaccinia Virus protein VP39"/>
    <property type="match status" value="1"/>
</dbReference>
<evidence type="ECO:0008006" key="5">
    <source>
        <dbReference type="Google" id="ProtNLM"/>
    </source>
</evidence>
<reference evidence="3 4" key="1">
    <citation type="submission" date="2021-12" db="EMBL/GenBank/DDBJ databases">
        <title>High titer production of polyol ester of fatty acids by Rhodotorula paludigena BS15 towards product separation-free biomass refinery.</title>
        <authorList>
            <person name="Mano J."/>
            <person name="Ono H."/>
            <person name="Tanaka T."/>
            <person name="Naito K."/>
            <person name="Sushida H."/>
            <person name="Ike M."/>
            <person name="Tokuyasu K."/>
            <person name="Kitaoka M."/>
        </authorList>
    </citation>
    <scope>NUCLEOTIDE SEQUENCE [LARGE SCALE GENOMIC DNA]</scope>
    <source>
        <strain evidence="3 4">BS15</strain>
    </source>
</reference>